<dbReference type="PROSITE" id="PS00101">
    <property type="entry name" value="HEXAPEP_TRANSFERASES"/>
    <property type="match status" value="1"/>
</dbReference>
<dbReference type="GO" id="GO:0016407">
    <property type="term" value="F:acetyltransferase activity"/>
    <property type="evidence" value="ECO:0007669"/>
    <property type="project" value="InterPro"/>
</dbReference>
<feature type="compositionally biased region" description="Low complexity" evidence="5">
    <location>
        <begin position="21"/>
        <end position="42"/>
    </location>
</feature>
<dbReference type="HOGENOM" id="CLU_051638_3_3_11"/>
<dbReference type="SUPFAM" id="SSF51161">
    <property type="entry name" value="Trimeric LpxA-like enzymes"/>
    <property type="match status" value="1"/>
</dbReference>
<dbReference type="PATRIC" id="fig|883067.3.peg.667"/>
<evidence type="ECO:0000256" key="5">
    <source>
        <dbReference type="SAM" id="MobiDB-lite"/>
    </source>
</evidence>
<evidence type="ECO:0000256" key="1">
    <source>
        <dbReference type="ARBA" id="ARBA00007274"/>
    </source>
</evidence>
<evidence type="ECO:0000256" key="3">
    <source>
        <dbReference type="ARBA" id="ARBA00022737"/>
    </source>
</evidence>
<comment type="caution">
    <text evidence="7">The sequence shown here is derived from an EMBL/GenBank/DDBJ whole genome shotgun (WGS) entry which is preliminary data.</text>
</comment>
<keyword evidence="2" id="KW-0808">Transferase</keyword>
<dbReference type="Proteomes" id="UP000014393">
    <property type="component" value="Unassembled WGS sequence"/>
</dbReference>
<feature type="compositionally biased region" description="Polar residues" evidence="5">
    <location>
        <begin position="1"/>
        <end position="18"/>
    </location>
</feature>
<accession>S2WHG2</accession>
<comment type="similarity">
    <text evidence="1">Belongs to the transferase hexapeptide repeat family.</text>
</comment>
<evidence type="ECO:0000313" key="8">
    <source>
        <dbReference type="Proteomes" id="UP000014393"/>
    </source>
</evidence>
<dbReference type="InterPro" id="IPR018357">
    <property type="entry name" value="Hexapep_transf_CS"/>
</dbReference>
<dbReference type="PANTHER" id="PTHR23416">
    <property type="entry name" value="SIALIC ACID SYNTHASE-RELATED"/>
    <property type="match status" value="1"/>
</dbReference>
<dbReference type="SMART" id="SM01266">
    <property type="entry name" value="Mac"/>
    <property type="match status" value="1"/>
</dbReference>
<protein>
    <recommendedName>
        <fullName evidence="6">Maltose/galactoside acetyltransferase domain-containing protein</fullName>
    </recommendedName>
</protein>
<evidence type="ECO:0000256" key="4">
    <source>
        <dbReference type="ARBA" id="ARBA00023315"/>
    </source>
</evidence>
<reference evidence="7 8" key="1">
    <citation type="submission" date="2013-05" db="EMBL/GenBank/DDBJ databases">
        <title>The Genome Sequence of Actinobaculum schaalii FB123-CNA2.</title>
        <authorList>
            <consortium name="The Broad Institute Genomics Platform"/>
            <person name="Earl A."/>
            <person name="Ward D."/>
            <person name="Feldgarden M."/>
            <person name="Gevers D."/>
            <person name="Saerens B."/>
            <person name="Vaneechoutte M."/>
            <person name="Walker B."/>
            <person name="Young S."/>
            <person name="Zeng Q."/>
            <person name="Gargeya S."/>
            <person name="Fitzgerald M."/>
            <person name="Haas B."/>
            <person name="Abouelleil A."/>
            <person name="Allen A.W."/>
            <person name="Alvarado L."/>
            <person name="Arachchi H.M."/>
            <person name="Berlin A.M."/>
            <person name="Chapman S.B."/>
            <person name="Gainer-Dewar J."/>
            <person name="Goldberg J."/>
            <person name="Griggs A."/>
            <person name="Gujja S."/>
            <person name="Hansen M."/>
            <person name="Howarth C."/>
            <person name="Imamovic A."/>
            <person name="Ireland A."/>
            <person name="Larimer J."/>
            <person name="McCowan C."/>
            <person name="Murphy C."/>
            <person name="Pearson M."/>
            <person name="Poon T.W."/>
            <person name="Priest M."/>
            <person name="Roberts A."/>
            <person name="Saif S."/>
            <person name="Shea T."/>
            <person name="Sisk P."/>
            <person name="Sykes S."/>
            <person name="Wortman J."/>
            <person name="Nusbaum C."/>
            <person name="Birren B."/>
        </authorList>
    </citation>
    <scope>NUCLEOTIDE SEQUENCE [LARGE SCALE GENOMIC DNA]</scope>
    <source>
        <strain evidence="7 8">FB123-CNA-2</strain>
    </source>
</reference>
<dbReference type="InterPro" id="IPR024688">
    <property type="entry name" value="Mac_dom"/>
</dbReference>
<proteinExistence type="inferred from homology"/>
<evidence type="ECO:0000313" key="7">
    <source>
        <dbReference type="EMBL" id="EPD27319.1"/>
    </source>
</evidence>
<dbReference type="eggNOG" id="COG0110">
    <property type="taxonomic scope" value="Bacteria"/>
</dbReference>
<name>S2WHG2_9ACTO</name>
<dbReference type="PANTHER" id="PTHR23416:SF23">
    <property type="entry name" value="ACETYLTRANSFERASE C18B11.09C-RELATED"/>
    <property type="match status" value="1"/>
</dbReference>
<gene>
    <name evidence="7" type="ORF">HMPREF9237_00677</name>
</gene>
<dbReference type="GO" id="GO:0008374">
    <property type="term" value="F:O-acyltransferase activity"/>
    <property type="evidence" value="ECO:0007669"/>
    <property type="project" value="TreeGrafter"/>
</dbReference>
<dbReference type="InterPro" id="IPR011004">
    <property type="entry name" value="Trimer_LpxA-like_sf"/>
</dbReference>
<evidence type="ECO:0000256" key="2">
    <source>
        <dbReference type="ARBA" id="ARBA00022679"/>
    </source>
</evidence>
<dbReference type="Gene3D" id="2.160.10.10">
    <property type="entry name" value="Hexapeptide repeat proteins"/>
    <property type="match status" value="1"/>
</dbReference>
<dbReference type="STRING" id="59505.FB03_05480"/>
<dbReference type="CDD" id="cd03357">
    <property type="entry name" value="LbH_MAT_GAT"/>
    <property type="match status" value="1"/>
</dbReference>
<keyword evidence="8" id="KW-1185">Reference proteome</keyword>
<organism evidence="7 8">
    <name type="scientific">Actinotignum schaalii FB123-CNA-2</name>
    <dbReference type="NCBI Taxonomy" id="883067"/>
    <lineage>
        <taxon>Bacteria</taxon>
        <taxon>Bacillati</taxon>
        <taxon>Actinomycetota</taxon>
        <taxon>Actinomycetes</taxon>
        <taxon>Actinomycetales</taxon>
        <taxon>Actinomycetaceae</taxon>
        <taxon>Actinotignum</taxon>
    </lineage>
</organism>
<feature type="region of interest" description="Disordered" evidence="5">
    <location>
        <begin position="1"/>
        <end position="42"/>
    </location>
</feature>
<dbReference type="Pfam" id="PF00132">
    <property type="entry name" value="Hexapep"/>
    <property type="match status" value="1"/>
</dbReference>
<dbReference type="AlphaFoldDB" id="S2WHG2"/>
<dbReference type="EMBL" id="AGWM01000007">
    <property type="protein sequence ID" value="EPD27319.1"/>
    <property type="molecule type" value="Genomic_DNA"/>
</dbReference>
<dbReference type="Pfam" id="PF12464">
    <property type="entry name" value="Mac"/>
    <property type="match status" value="1"/>
</dbReference>
<sequence length="247" mass="25954">MVAQICQNEPMTKSNQPAPESVPGAAAQPVPAAPQSASQPSPTWERMVAGKMYIADDPYLAKVRREGLTVQHELNATNPSDNETIRTIAARFFGSFDPSATVVPPVHCDYGANVHIGPEVFINSGAILLDVAPITLGRRVLIGPRVTITTAGHPVPPRLRAETDLEFGTAITIGDNVWIGASATIGPGVTIGENSIVGAGAVVMRDVPANCIVVGVPARVLRYFNNDDDARGQALLDAYVADMGPLA</sequence>
<keyword evidence="4" id="KW-0012">Acyltransferase</keyword>
<keyword evidence="3" id="KW-0677">Repeat</keyword>
<dbReference type="InterPro" id="IPR051159">
    <property type="entry name" value="Hexapeptide_acetyltransf"/>
</dbReference>
<feature type="domain" description="Maltose/galactoside acetyltransferase" evidence="6">
    <location>
        <begin position="44"/>
        <end position="98"/>
    </location>
</feature>
<dbReference type="InterPro" id="IPR001451">
    <property type="entry name" value="Hexapep"/>
</dbReference>
<evidence type="ECO:0000259" key="6">
    <source>
        <dbReference type="SMART" id="SM01266"/>
    </source>
</evidence>
<dbReference type="FunFam" id="2.160.10.10:FF:000025">
    <property type="entry name" value="Hexapeptide-repeat containing-acetyltransferase"/>
    <property type="match status" value="1"/>
</dbReference>